<sequence length="65" mass="7317">MVVGVSNPETTQCVARSACSRDRSGNELIPYYGYKIRVAPCQIKEMLRAKKRAQDDVDRGMVKIL</sequence>
<protein>
    <submittedName>
        <fullName evidence="1">Uncharacterized protein</fullName>
    </submittedName>
</protein>
<proteinExistence type="predicted"/>
<organism evidence="1 2">
    <name type="scientific">Legionella shakespearei DSM 23087</name>
    <dbReference type="NCBI Taxonomy" id="1122169"/>
    <lineage>
        <taxon>Bacteria</taxon>
        <taxon>Pseudomonadati</taxon>
        <taxon>Pseudomonadota</taxon>
        <taxon>Gammaproteobacteria</taxon>
        <taxon>Legionellales</taxon>
        <taxon>Legionellaceae</taxon>
        <taxon>Legionella</taxon>
    </lineage>
</organism>
<dbReference type="EMBL" id="LNYW01000043">
    <property type="protein sequence ID" value="KTD60709.1"/>
    <property type="molecule type" value="Genomic_DNA"/>
</dbReference>
<keyword evidence="2" id="KW-1185">Reference proteome</keyword>
<dbReference type="PATRIC" id="fig|1122169.6.peg.1640"/>
<evidence type="ECO:0000313" key="2">
    <source>
        <dbReference type="Proteomes" id="UP000054600"/>
    </source>
</evidence>
<name>A0A0W0YUZ5_9GAMM</name>
<accession>A0A0W0YUZ5</accession>
<dbReference type="AlphaFoldDB" id="A0A0W0YUZ5"/>
<comment type="caution">
    <text evidence="1">The sequence shown here is derived from an EMBL/GenBank/DDBJ whole genome shotgun (WGS) entry which is preliminary data.</text>
</comment>
<gene>
    <name evidence="1" type="ORF">Lsha_1426</name>
</gene>
<dbReference type="Proteomes" id="UP000054600">
    <property type="component" value="Unassembled WGS sequence"/>
</dbReference>
<evidence type="ECO:0000313" key="1">
    <source>
        <dbReference type="EMBL" id="KTD60709.1"/>
    </source>
</evidence>
<reference evidence="1 2" key="1">
    <citation type="submission" date="2015-11" db="EMBL/GenBank/DDBJ databases">
        <title>Genomic analysis of 38 Legionella species identifies large and diverse effector repertoires.</title>
        <authorList>
            <person name="Burstein D."/>
            <person name="Amaro F."/>
            <person name="Zusman T."/>
            <person name="Lifshitz Z."/>
            <person name="Cohen O."/>
            <person name="Gilbert J.A."/>
            <person name="Pupko T."/>
            <person name="Shuman H.A."/>
            <person name="Segal G."/>
        </authorList>
    </citation>
    <scope>NUCLEOTIDE SEQUENCE [LARGE SCALE GENOMIC DNA]</scope>
    <source>
        <strain evidence="1 2">ATCC 49655</strain>
    </source>
</reference>